<dbReference type="Gene3D" id="1.20.1090.10">
    <property type="entry name" value="Dehydroquinate synthase-like - alpha domain"/>
    <property type="match status" value="1"/>
</dbReference>
<dbReference type="Pfam" id="PF25137">
    <property type="entry name" value="ADH_Fe_C"/>
    <property type="match status" value="1"/>
</dbReference>
<dbReference type="SUPFAM" id="SSF56796">
    <property type="entry name" value="Dehydroquinate synthase-like"/>
    <property type="match status" value="1"/>
</dbReference>
<dbReference type="KEGG" id="eff:skT53_11110"/>
<feature type="domain" description="Fe-containing alcohol dehydrogenase-like C-terminal" evidence="1">
    <location>
        <begin position="1"/>
        <end position="38"/>
    </location>
</feature>
<evidence type="ECO:0000259" key="1">
    <source>
        <dbReference type="Pfam" id="PF25137"/>
    </source>
</evidence>
<organism evidence="2 3">
    <name type="scientific">Effusibacillus dendaii</name>
    <dbReference type="NCBI Taxonomy" id="2743772"/>
    <lineage>
        <taxon>Bacteria</taxon>
        <taxon>Bacillati</taxon>
        <taxon>Bacillota</taxon>
        <taxon>Bacilli</taxon>
        <taxon>Bacillales</taxon>
        <taxon>Alicyclobacillaceae</taxon>
        <taxon>Effusibacillus</taxon>
    </lineage>
</organism>
<sequence>MDVLTHAIESYVSKAANPVSEAFALQAMKLIGKHWEKIRPGYPYRKRRKRQLKP</sequence>
<dbReference type="AlphaFoldDB" id="A0A7I8DBB5"/>
<evidence type="ECO:0000313" key="3">
    <source>
        <dbReference type="Proteomes" id="UP000593802"/>
    </source>
</evidence>
<evidence type="ECO:0000313" key="2">
    <source>
        <dbReference type="EMBL" id="BCJ86126.1"/>
    </source>
</evidence>
<protein>
    <recommendedName>
        <fullName evidence="1">Fe-containing alcohol dehydrogenase-like C-terminal domain-containing protein</fullName>
    </recommendedName>
</protein>
<gene>
    <name evidence="2" type="ORF">skT53_11110</name>
</gene>
<dbReference type="Proteomes" id="UP000593802">
    <property type="component" value="Chromosome"/>
</dbReference>
<proteinExistence type="predicted"/>
<dbReference type="EMBL" id="AP023366">
    <property type="protein sequence ID" value="BCJ86126.1"/>
    <property type="molecule type" value="Genomic_DNA"/>
</dbReference>
<reference evidence="2 3" key="1">
    <citation type="submission" date="2020-08" db="EMBL/GenBank/DDBJ databases">
        <title>Complete Genome Sequence of Effusibacillus dendaii Strain skT53, Isolated from Farmland soil.</title>
        <authorList>
            <person name="Konishi T."/>
            <person name="Kawasaki H."/>
        </authorList>
    </citation>
    <scope>NUCLEOTIDE SEQUENCE [LARGE SCALE GENOMIC DNA]</scope>
    <source>
        <strain evidence="3">skT53</strain>
    </source>
</reference>
<name>A0A7I8DBB5_9BACL</name>
<dbReference type="InterPro" id="IPR056798">
    <property type="entry name" value="ADH_Fe_C"/>
</dbReference>
<accession>A0A7I8DBB5</accession>
<keyword evidence="3" id="KW-1185">Reference proteome</keyword>